<proteinExistence type="predicted"/>
<organism evidence="1 2">
    <name type="scientific">Clostridium omnivorum</name>
    <dbReference type="NCBI Taxonomy" id="1604902"/>
    <lineage>
        <taxon>Bacteria</taxon>
        <taxon>Bacillati</taxon>
        <taxon>Bacillota</taxon>
        <taxon>Clostridia</taxon>
        <taxon>Eubacteriales</taxon>
        <taxon>Clostridiaceae</taxon>
        <taxon>Clostridium</taxon>
    </lineage>
</organism>
<sequence length="61" mass="7097">MGNIYIDSLDIESLKKSINEIREILDELCITTEEIKNSEERLAVSQYLDDLIVAYMKQFAK</sequence>
<dbReference type="InterPro" id="IPR037208">
    <property type="entry name" value="Spo0E-like_sf"/>
</dbReference>
<dbReference type="SUPFAM" id="SSF140500">
    <property type="entry name" value="BAS1536-like"/>
    <property type="match status" value="1"/>
</dbReference>
<gene>
    <name evidence="1" type="ORF">bsdE14_28310</name>
</gene>
<evidence type="ECO:0000313" key="1">
    <source>
        <dbReference type="EMBL" id="GLC31421.1"/>
    </source>
</evidence>
<reference evidence="1 2" key="1">
    <citation type="journal article" date="2024" name="Int. J. Syst. Evol. Microbiol.">
        <title>Clostridium omnivorum sp. nov., isolated from anoxic soil under the treatment of reductive soil disinfestation.</title>
        <authorList>
            <person name="Ueki A."/>
            <person name="Tonouchi A."/>
            <person name="Kaku N."/>
            <person name="Honma S."/>
            <person name="Ueki K."/>
        </authorList>
    </citation>
    <scope>NUCLEOTIDE SEQUENCE [LARGE SCALE GENOMIC DNA]</scope>
    <source>
        <strain evidence="1 2">E14</strain>
    </source>
</reference>
<evidence type="ECO:0008006" key="3">
    <source>
        <dbReference type="Google" id="ProtNLM"/>
    </source>
</evidence>
<dbReference type="InterPro" id="IPR018540">
    <property type="entry name" value="Spo0E-like"/>
</dbReference>
<evidence type="ECO:0000313" key="2">
    <source>
        <dbReference type="Proteomes" id="UP001208567"/>
    </source>
</evidence>
<dbReference type="EMBL" id="BRXR01000001">
    <property type="protein sequence ID" value="GLC31421.1"/>
    <property type="molecule type" value="Genomic_DNA"/>
</dbReference>
<dbReference type="Gene3D" id="4.10.280.10">
    <property type="entry name" value="Helix-loop-helix DNA-binding domain"/>
    <property type="match status" value="1"/>
</dbReference>
<protein>
    <recommendedName>
        <fullName evidence="3">Spo0E family sporulation regulatory protein-aspartic acid phosphatase</fullName>
    </recommendedName>
</protein>
<name>A0ABQ5N878_9CLOT</name>
<dbReference type="Pfam" id="PF09388">
    <property type="entry name" value="SpoOE-like"/>
    <property type="match status" value="1"/>
</dbReference>
<dbReference type="RefSeq" id="WP_264850709.1">
    <property type="nucleotide sequence ID" value="NZ_BRXR01000001.1"/>
</dbReference>
<comment type="caution">
    <text evidence="1">The sequence shown here is derived from an EMBL/GenBank/DDBJ whole genome shotgun (WGS) entry which is preliminary data.</text>
</comment>
<dbReference type="InterPro" id="IPR036638">
    <property type="entry name" value="HLH_DNA-bd_sf"/>
</dbReference>
<keyword evidence="2" id="KW-1185">Reference proteome</keyword>
<accession>A0ABQ5N878</accession>
<dbReference type="Proteomes" id="UP001208567">
    <property type="component" value="Unassembled WGS sequence"/>
</dbReference>